<dbReference type="EMBL" id="JACGWL010000013">
    <property type="protein sequence ID" value="KAK4389886.1"/>
    <property type="molecule type" value="Genomic_DNA"/>
</dbReference>
<dbReference type="PANTHER" id="PTHR34222">
    <property type="entry name" value="GAG_PRE-INTEGRS DOMAIN-CONTAINING PROTEIN"/>
    <property type="match status" value="1"/>
</dbReference>
<name>A0AAE2BLK5_9LAMI</name>
<sequence length="163" mass="18539">MADGENGGVNAGAVGDERMCAAVDERVRNAVHERLREDVDFLLDMWSVYMQLCKVVAESNTLNQLMQLLIGLDDPYDHIRSQILAIEPLPSVNKAFAMVERVEKQRKLNSMSTEPKEGVALIVRWLGPWGRDQKPKAVKRRDMVDKGSQFCTHCDKSRHTREM</sequence>
<reference evidence="1" key="2">
    <citation type="journal article" date="2024" name="Plant">
        <title>Genomic evolution and insights into agronomic trait innovations of Sesamum species.</title>
        <authorList>
            <person name="Miao H."/>
            <person name="Wang L."/>
            <person name="Qu L."/>
            <person name="Liu H."/>
            <person name="Sun Y."/>
            <person name="Le M."/>
            <person name="Wang Q."/>
            <person name="Wei S."/>
            <person name="Zheng Y."/>
            <person name="Lin W."/>
            <person name="Duan Y."/>
            <person name="Cao H."/>
            <person name="Xiong S."/>
            <person name="Wang X."/>
            <person name="Wei L."/>
            <person name="Li C."/>
            <person name="Ma Q."/>
            <person name="Ju M."/>
            <person name="Zhao R."/>
            <person name="Li G."/>
            <person name="Mu C."/>
            <person name="Tian Q."/>
            <person name="Mei H."/>
            <person name="Zhang T."/>
            <person name="Gao T."/>
            <person name="Zhang H."/>
        </authorList>
    </citation>
    <scope>NUCLEOTIDE SEQUENCE</scope>
    <source>
        <strain evidence="1">K16</strain>
    </source>
</reference>
<keyword evidence="2" id="KW-1185">Reference proteome</keyword>
<proteinExistence type="predicted"/>
<evidence type="ECO:0000313" key="1">
    <source>
        <dbReference type="EMBL" id="KAK4389886.1"/>
    </source>
</evidence>
<organism evidence="1 2">
    <name type="scientific">Sesamum angolense</name>
    <dbReference type="NCBI Taxonomy" id="2727404"/>
    <lineage>
        <taxon>Eukaryota</taxon>
        <taxon>Viridiplantae</taxon>
        <taxon>Streptophyta</taxon>
        <taxon>Embryophyta</taxon>
        <taxon>Tracheophyta</taxon>
        <taxon>Spermatophyta</taxon>
        <taxon>Magnoliopsida</taxon>
        <taxon>eudicotyledons</taxon>
        <taxon>Gunneridae</taxon>
        <taxon>Pentapetalae</taxon>
        <taxon>asterids</taxon>
        <taxon>lamiids</taxon>
        <taxon>Lamiales</taxon>
        <taxon>Pedaliaceae</taxon>
        <taxon>Sesamum</taxon>
    </lineage>
</organism>
<accession>A0AAE2BLK5</accession>
<gene>
    <name evidence="1" type="ORF">Sango_2325600</name>
</gene>
<comment type="caution">
    <text evidence="1">The sequence shown here is derived from an EMBL/GenBank/DDBJ whole genome shotgun (WGS) entry which is preliminary data.</text>
</comment>
<evidence type="ECO:0000313" key="2">
    <source>
        <dbReference type="Proteomes" id="UP001289374"/>
    </source>
</evidence>
<reference evidence="1" key="1">
    <citation type="submission" date="2020-06" db="EMBL/GenBank/DDBJ databases">
        <authorList>
            <person name="Li T."/>
            <person name="Hu X."/>
            <person name="Zhang T."/>
            <person name="Song X."/>
            <person name="Zhang H."/>
            <person name="Dai N."/>
            <person name="Sheng W."/>
            <person name="Hou X."/>
            <person name="Wei L."/>
        </authorList>
    </citation>
    <scope>NUCLEOTIDE SEQUENCE</scope>
    <source>
        <strain evidence="1">K16</strain>
        <tissue evidence="1">Leaf</tissue>
    </source>
</reference>
<dbReference type="AlphaFoldDB" id="A0AAE2BLK5"/>
<dbReference type="Proteomes" id="UP001289374">
    <property type="component" value="Unassembled WGS sequence"/>
</dbReference>
<protein>
    <submittedName>
        <fullName evidence="1">Uncharacterized protein</fullName>
    </submittedName>
</protein>
<dbReference type="PANTHER" id="PTHR34222:SF99">
    <property type="entry name" value="PROTEIN, PUTATIVE-RELATED"/>
    <property type="match status" value="1"/>
</dbReference>